<dbReference type="Proteomes" id="UP001500236">
    <property type="component" value="Unassembled WGS sequence"/>
</dbReference>
<dbReference type="InterPro" id="IPR010499">
    <property type="entry name" value="AraC_E-bd"/>
</dbReference>
<dbReference type="Gene3D" id="1.10.1660.10">
    <property type="match status" value="1"/>
</dbReference>
<feature type="domain" description="HTH merR-type" evidence="2">
    <location>
        <begin position="1"/>
        <end position="71"/>
    </location>
</feature>
<dbReference type="InterPro" id="IPR011256">
    <property type="entry name" value="Reg_factor_effector_dom_sf"/>
</dbReference>
<protein>
    <submittedName>
        <fullName evidence="3">MerR family transcriptional regulator</fullName>
    </submittedName>
</protein>
<evidence type="ECO:0000313" key="4">
    <source>
        <dbReference type="Proteomes" id="UP001500236"/>
    </source>
</evidence>
<keyword evidence="4" id="KW-1185">Reference proteome</keyword>
<dbReference type="Gene3D" id="3.20.80.10">
    <property type="entry name" value="Regulatory factor, effector binding domain"/>
    <property type="match status" value="1"/>
</dbReference>
<dbReference type="EMBL" id="BAAAVT010000013">
    <property type="protein sequence ID" value="GAA3068922.1"/>
    <property type="molecule type" value="Genomic_DNA"/>
</dbReference>
<sequence>MLRIGDFARLAGVSVRMLRHYDQLGLLTPARTDEFTGYRYYEVAQLDRANQLVATKELGFTLDEVSEMLLEGLSDARLVEMLHEREAALMAQIDADQLRLQRVRARLRSIEKGTTMSTSNFTETSLPAVRLVQLSATASSMEEIEPQIGPMFGRVNQEIDEAGLTRTGPGIAHYTVTDAGVLAAAGEQIGDVAPPPGLDVVTLGSVPRALTTTFEADGIEGIQAAWQALVVEVDARGLTPTGVCREVYRETPLDPEGTKWVVDLQQPIE</sequence>
<dbReference type="InterPro" id="IPR009061">
    <property type="entry name" value="DNA-bd_dom_put_sf"/>
</dbReference>
<dbReference type="PROSITE" id="PS50937">
    <property type="entry name" value="HTH_MERR_2"/>
    <property type="match status" value="1"/>
</dbReference>
<reference evidence="4" key="1">
    <citation type="journal article" date="2019" name="Int. J. Syst. Evol. Microbiol.">
        <title>The Global Catalogue of Microorganisms (GCM) 10K type strain sequencing project: providing services to taxonomists for standard genome sequencing and annotation.</title>
        <authorList>
            <consortium name="The Broad Institute Genomics Platform"/>
            <consortium name="The Broad Institute Genome Sequencing Center for Infectious Disease"/>
            <person name="Wu L."/>
            <person name="Ma J."/>
        </authorList>
    </citation>
    <scope>NUCLEOTIDE SEQUENCE [LARGE SCALE GENOMIC DNA]</scope>
    <source>
        <strain evidence="4">JCM 14309</strain>
    </source>
</reference>
<dbReference type="PANTHER" id="PTHR30204">
    <property type="entry name" value="REDOX-CYCLING DRUG-SENSING TRANSCRIPTIONAL ACTIVATOR SOXR"/>
    <property type="match status" value="1"/>
</dbReference>
<proteinExistence type="predicted"/>
<dbReference type="CDD" id="cd01107">
    <property type="entry name" value="HTH_BmrR"/>
    <property type="match status" value="1"/>
</dbReference>
<dbReference type="RefSeq" id="WP_344681287.1">
    <property type="nucleotide sequence ID" value="NZ_BAAAVT010000013.1"/>
</dbReference>
<accession>A0ABP6M3X7</accession>
<organism evidence="3 4">
    <name type="scientific">Nesterenkonia aethiopica</name>
    <dbReference type="NCBI Taxonomy" id="269144"/>
    <lineage>
        <taxon>Bacteria</taxon>
        <taxon>Bacillati</taxon>
        <taxon>Actinomycetota</taxon>
        <taxon>Actinomycetes</taxon>
        <taxon>Micrococcales</taxon>
        <taxon>Micrococcaceae</taxon>
        <taxon>Nesterenkonia</taxon>
    </lineage>
</organism>
<evidence type="ECO:0000259" key="2">
    <source>
        <dbReference type="PROSITE" id="PS50937"/>
    </source>
</evidence>
<evidence type="ECO:0000256" key="1">
    <source>
        <dbReference type="ARBA" id="ARBA00023125"/>
    </source>
</evidence>
<dbReference type="PANTHER" id="PTHR30204:SF97">
    <property type="entry name" value="MERR FAMILY REGULATORY PROTEIN"/>
    <property type="match status" value="1"/>
</dbReference>
<dbReference type="SUPFAM" id="SSF55136">
    <property type="entry name" value="Probable bacterial effector-binding domain"/>
    <property type="match status" value="1"/>
</dbReference>
<keyword evidence="1" id="KW-0238">DNA-binding</keyword>
<dbReference type="Pfam" id="PF13411">
    <property type="entry name" value="MerR_1"/>
    <property type="match status" value="1"/>
</dbReference>
<dbReference type="InterPro" id="IPR000551">
    <property type="entry name" value="MerR-type_HTH_dom"/>
</dbReference>
<dbReference type="PROSITE" id="PS00552">
    <property type="entry name" value="HTH_MERR_1"/>
    <property type="match status" value="1"/>
</dbReference>
<gene>
    <name evidence="3" type="ORF">GCM10010529_21840</name>
</gene>
<dbReference type="InterPro" id="IPR047057">
    <property type="entry name" value="MerR_fam"/>
</dbReference>
<name>A0ABP6M3X7_9MICC</name>
<dbReference type="SUPFAM" id="SSF46955">
    <property type="entry name" value="Putative DNA-binding domain"/>
    <property type="match status" value="1"/>
</dbReference>
<dbReference type="SMART" id="SM00871">
    <property type="entry name" value="AraC_E_bind"/>
    <property type="match status" value="1"/>
</dbReference>
<dbReference type="SMART" id="SM00422">
    <property type="entry name" value="HTH_MERR"/>
    <property type="match status" value="1"/>
</dbReference>
<evidence type="ECO:0000313" key="3">
    <source>
        <dbReference type="EMBL" id="GAA3068922.1"/>
    </source>
</evidence>
<comment type="caution">
    <text evidence="3">The sequence shown here is derived from an EMBL/GenBank/DDBJ whole genome shotgun (WGS) entry which is preliminary data.</text>
</comment>